<feature type="domain" description="Thiamine phosphate synthase/TenI" evidence="3">
    <location>
        <begin position="55"/>
        <end position="164"/>
    </location>
</feature>
<evidence type="ECO:0000259" key="3">
    <source>
        <dbReference type="Pfam" id="PF02581"/>
    </source>
</evidence>
<dbReference type="EMBL" id="UGZE01000001">
    <property type="protein sequence ID" value="SUJ09110.1"/>
    <property type="molecule type" value="Genomic_DNA"/>
</dbReference>
<dbReference type="PANTHER" id="PTHR20857:SF23">
    <property type="entry name" value="THIAMINE BIOSYNTHETIC BIFUNCTIONAL ENZYME"/>
    <property type="match status" value="1"/>
</dbReference>
<proteinExistence type="predicted"/>
<dbReference type="STRING" id="1212545.SARL_00370"/>
<evidence type="ECO:0000313" key="5">
    <source>
        <dbReference type="EMBL" id="SUJ09110.1"/>
    </source>
</evidence>
<dbReference type="SUPFAM" id="SSF51391">
    <property type="entry name" value="Thiamin phosphate synthase"/>
    <property type="match status" value="1"/>
</dbReference>
<gene>
    <name evidence="5" type="primary">tenI</name>
    <name evidence="5" type="ORF">NCTC12413_00340</name>
    <name evidence="4" type="ORF">SAR03_12870</name>
</gene>
<comment type="pathway">
    <text evidence="1">Cofactor biosynthesis; thiamine diphosphate biosynthesis.</text>
</comment>
<keyword evidence="7" id="KW-1185">Reference proteome</keyword>
<dbReference type="AlphaFoldDB" id="A0A380BZT0"/>
<dbReference type="Proteomes" id="UP000321598">
    <property type="component" value="Unassembled WGS sequence"/>
</dbReference>
<dbReference type="InterPro" id="IPR036206">
    <property type="entry name" value="ThiamineP_synth_sf"/>
</dbReference>
<dbReference type="Proteomes" id="UP000254956">
    <property type="component" value="Unassembled WGS sequence"/>
</dbReference>
<reference evidence="5 6" key="1">
    <citation type="submission" date="2018-06" db="EMBL/GenBank/DDBJ databases">
        <authorList>
            <consortium name="Pathogen Informatics"/>
            <person name="Doyle S."/>
        </authorList>
    </citation>
    <scope>NUCLEOTIDE SEQUENCE [LARGE SCALE GENOMIC DNA]</scope>
    <source>
        <strain evidence="5 6">NCTC12413</strain>
    </source>
</reference>
<dbReference type="Gene3D" id="3.20.20.70">
    <property type="entry name" value="Aldolase class I"/>
    <property type="match status" value="1"/>
</dbReference>
<dbReference type="InterPro" id="IPR013785">
    <property type="entry name" value="Aldolase_TIM"/>
</dbReference>
<evidence type="ECO:0000256" key="1">
    <source>
        <dbReference type="ARBA" id="ARBA00004948"/>
    </source>
</evidence>
<evidence type="ECO:0000313" key="7">
    <source>
        <dbReference type="Proteomes" id="UP000321598"/>
    </source>
</evidence>
<reference evidence="4 7" key="2">
    <citation type="submission" date="2019-07" db="EMBL/GenBank/DDBJ databases">
        <title>Whole genome shotgun sequence of Staphylococcus arlettae NBRC 109765.</title>
        <authorList>
            <person name="Hosoyama A."/>
            <person name="Uohara A."/>
            <person name="Ohji S."/>
            <person name="Ichikawa N."/>
        </authorList>
    </citation>
    <scope>NUCLEOTIDE SEQUENCE [LARGE SCALE GENOMIC DNA]</scope>
    <source>
        <strain evidence="4 7">NBRC 109765</strain>
    </source>
</reference>
<dbReference type="GO" id="GO:0004789">
    <property type="term" value="F:thiamine-phosphate diphosphorylase activity"/>
    <property type="evidence" value="ECO:0007669"/>
    <property type="project" value="TreeGrafter"/>
</dbReference>
<evidence type="ECO:0000313" key="6">
    <source>
        <dbReference type="Proteomes" id="UP000254956"/>
    </source>
</evidence>
<dbReference type="Pfam" id="PF02581">
    <property type="entry name" value="TMP-TENI"/>
    <property type="match status" value="1"/>
</dbReference>
<dbReference type="PANTHER" id="PTHR20857">
    <property type="entry name" value="THIAMINE-PHOSPHATE PYROPHOSPHORYLASE"/>
    <property type="match status" value="1"/>
</dbReference>
<dbReference type="GO" id="GO:0005737">
    <property type="term" value="C:cytoplasm"/>
    <property type="evidence" value="ECO:0007669"/>
    <property type="project" value="TreeGrafter"/>
</dbReference>
<organism evidence="5 6">
    <name type="scientific">Staphylococcus arlettae</name>
    <dbReference type="NCBI Taxonomy" id="29378"/>
    <lineage>
        <taxon>Bacteria</taxon>
        <taxon>Bacillati</taxon>
        <taxon>Bacillota</taxon>
        <taxon>Bacilli</taxon>
        <taxon>Bacillales</taxon>
        <taxon>Staphylococcaceae</taxon>
        <taxon>Staphylococcus</taxon>
    </lineage>
</organism>
<dbReference type="RefSeq" id="WP_002508864.1">
    <property type="nucleotide sequence ID" value="NZ_BKAV01000010.1"/>
</dbReference>
<dbReference type="CDD" id="cd00564">
    <property type="entry name" value="TMP_TenI"/>
    <property type="match status" value="1"/>
</dbReference>
<keyword evidence="2" id="KW-0784">Thiamine biosynthesis</keyword>
<dbReference type="OrthoDB" id="9815348at2"/>
<evidence type="ECO:0000256" key="2">
    <source>
        <dbReference type="ARBA" id="ARBA00022977"/>
    </source>
</evidence>
<accession>A0A380BZT0</accession>
<sequence>MLVAITQYKHLTHADIVHYQRVMPYIDYLIVRTPMTSTELIAWIQLAITYGISRSKIAIHSDIYVLEQCGLSAIHFSERAREIQTIKKKFPNVVVSMSTHNVDSAQFALQHHVDYILFGHIFPTSSKPGQIPRKNKEIQAVLALPIPVVALGGINENTAQQLSTEFYGISGINLFLEASQLTLKTLSEVWRNHV</sequence>
<name>A0A380BZT0_9STAP</name>
<dbReference type="EMBL" id="BKAV01000010">
    <property type="protein sequence ID" value="GEQ00250.1"/>
    <property type="molecule type" value="Genomic_DNA"/>
</dbReference>
<dbReference type="InterPro" id="IPR022998">
    <property type="entry name" value="ThiamineP_synth_TenI"/>
</dbReference>
<protein>
    <submittedName>
        <fullName evidence="5">Thiamine monophosphate synthase</fullName>
    </submittedName>
    <submittedName>
        <fullName evidence="4">Thiamine phosphate synthase</fullName>
    </submittedName>
</protein>
<evidence type="ECO:0000313" key="4">
    <source>
        <dbReference type="EMBL" id="GEQ00250.1"/>
    </source>
</evidence>
<dbReference type="GO" id="GO:0009228">
    <property type="term" value="P:thiamine biosynthetic process"/>
    <property type="evidence" value="ECO:0007669"/>
    <property type="project" value="UniProtKB-KW"/>
</dbReference>